<accession>A0A2J8AA33</accession>
<dbReference type="AlphaFoldDB" id="A0A2J8AA33"/>
<protein>
    <submittedName>
        <fullName evidence="3">Cytochrome P450 3A1</fullName>
    </submittedName>
</protein>
<evidence type="ECO:0000256" key="1">
    <source>
        <dbReference type="PIRSR" id="PIRSR602401-1"/>
    </source>
</evidence>
<dbReference type="GO" id="GO:0005506">
    <property type="term" value="F:iron ion binding"/>
    <property type="evidence" value="ECO:0007669"/>
    <property type="project" value="InterPro"/>
</dbReference>
<dbReference type="EMBL" id="PGGS01000093">
    <property type="protein sequence ID" value="PNH09371.1"/>
    <property type="molecule type" value="Genomic_DNA"/>
</dbReference>
<keyword evidence="1 2" id="KW-0349">Heme</keyword>
<proteinExistence type="inferred from homology"/>
<dbReference type="GO" id="GO:0004497">
    <property type="term" value="F:monooxygenase activity"/>
    <property type="evidence" value="ECO:0007669"/>
    <property type="project" value="UniProtKB-KW"/>
</dbReference>
<dbReference type="PANTHER" id="PTHR24301:SF2">
    <property type="entry name" value="THROMBOXANE-A SYNTHASE"/>
    <property type="match status" value="1"/>
</dbReference>
<evidence type="ECO:0000256" key="2">
    <source>
        <dbReference type="RuleBase" id="RU000461"/>
    </source>
</evidence>
<keyword evidence="1 2" id="KW-0479">Metal-binding</keyword>
<dbReference type="GO" id="GO:0016705">
    <property type="term" value="F:oxidoreductase activity, acting on paired donors, with incorporation or reduction of molecular oxygen"/>
    <property type="evidence" value="ECO:0007669"/>
    <property type="project" value="InterPro"/>
</dbReference>
<evidence type="ECO:0000313" key="3">
    <source>
        <dbReference type="EMBL" id="PNH09371.1"/>
    </source>
</evidence>
<keyword evidence="2" id="KW-0560">Oxidoreductase</keyword>
<dbReference type="Gene3D" id="1.10.630.10">
    <property type="entry name" value="Cytochrome P450"/>
    <property type="match status" value="1"/>
</dbReference>
<dbReference type="Pfam" id="PF00067">
    <property type="entry name" value="p450"/>
    <property type="match status" value="1"/>
</dbReference>
<dbReference type="PRINTS" id="PR00463">
    <property type="entry name" value="EP450I"/>
</dbReference>
<comment type="caution">
    <text evidence="3">The sequence shown here is derived from an EMBL/GenBank/DDBJ whole genome shotgun (WGS) entry which is preliminary data.</text>
</comment>
<dbReference type="InterPro" id="IPR001128">
    <property type="entry name" value="Cyt_P450"/>
</dbReference>
<dbReference type="InterPro" id="IPR036396">
    <property type="entry name" value="Cyt_P450_sf"/>
</dbReference>
<dbReference type="PROSITE" id="PS00086">
    <property type="entry name" value="CYTOCHROME_P450"/>
    <property type="match status" value="1"/>
</dbReference>
<dbReference type="GO" id="GO:0020037">
    <property type="term" value="F:heme binding"/>
    <property type="evidence" value="ECO:0007669"/>
    <property type="project" value="InterPro"/>
</dbReference>
<organism evidence="3 4">
    <name type="scientific">Tetrabaena socialis</name>
    <dbReference type="NCBI Taxonomy" id="47790"/>
    <lineage>
        <taxon>Eukaryota</taxon>
        <taxon>Viridiplantae</taxon>
        <taxon>Chlorophyta</taxon>
        <taxon>core chlorophytes</taxon>
        <taxon>Chlorophyceae</taxon>
        <taxon>CS clade</taxon>
        <taxon>Chlamydomonadales</taxon>
        <taxon>Tetrabaenaceae</taxon>
        <taxon>Tetrabaena</taxon>
    </lineage>
</organism>
<name>A0A2J8AA33_9CHLO</name>
<dbReference type="Proteomes" id="UP000236333">
    <property type="component" value="Unassembled WGS sequence"/>
</dbReference>
<dbReference type="SUPFAM" id="SSF48264">
    <property type="entry name" value="Cytochrome P450"/>
    <property type="match status" value="1"/>
</dbReference>
<reference evidence="3 4" key="1">
    <citation type="journal article" date="2017" name="Mol. Biol. Evol.">
        <title>The 4-celled Tetrabaena socialis nuclear genome reveals the essential components for genetic control of cell number at the origin of multicellularity in the volvocine lineage.</title>
        <authorList>
            <person name="Featherston J."/>
            <person name="Arakaki Y."/>
            <person name="Hanschen E.R."/>
            <person name="Ferris P.J."/>
            <person name="Michod R.E."/>
            <person name="Olson B.J.S.C."/>
            <person name="Nozaki H."/>
            <person name="Durand P.M."/>
        </authorList>
    </citation>
    <scope>NUCLEOTIDE SEQUENCE [LARGE SCALE GENOMIC DNA]</scope>
    <source>
        <strain evidence="3 4">NIES-571</strain>
    </source>
</reference>
<gene>
    <name evidence="3" type="ORF">TSOC_004026</name>
</gene>
<dbReference type="InterPro" id="IPR002401">
    <property type="entry name" value="Cyt_P450_E_grp-I"/>
</dbReference>
<dbReference type="PANTHER" id="PTHR24301">
    <property type="entry name" value="THROMBOXANE-A SYNTHASE"/>
    <property type="match status" value="1"/>
</dbReference>
<sequence length="118" mass="12871">MTVVGGGASGQFVLLATNSSHLDPKHWPQPEAFRPERFLLESGGRTGPADPPAFAPFGVGPRMCVGNKQAVIAAKSALVQLYRRFTFSLHARQRLPLRTRTAMTHAPRDGVWVSVHAR</sequence>
<dbReference type="OrthoDB" id="540635at2759"/>
<evidence type="ECO:0000313" key="4">
    <source>
        <dbReference type="Proteomes" id="UP000236333"/>
    </source>
</evidence>
<keyword evidence="4" id="KW-1185">Reference proteome</keyword>
<comment type="cofactor">
    <cofactor evidence="1">
        <name>heme</name>
        <dbReference type="ChEBI" id="CHEBI:30413"/>
    </cofactor>
</comment>
<keyword evidence="2" id="KW-0503">Monooxygenase</keyword>
<dbReference type="InterPro" id="IPR017972">
    <property type="entry name" value="Cyt_P450_CS"/>
</dbReference>
<feature type="binding site" description="axial binding residue" evidence="1">
    <location>
        <position position="64"/>
    </location>
    <ligand>
        <name>heme</name>
        <dbReference type="ChEBI" id="CHEBI:30413"/>
    </ligand>
    <ligandPart>
        <name>Fe</name>
        <dbReference type="ChEBI" id="CHEBI:18248"/>
    </ligandPart>
</feature>
<comment type="similarity">
    <text evidence="2">Belongs to the cytochrome P450 family.</text>
</comment>
<keyword evidence="1 2" id="KW-0408">Iron</keyword>